<organism evidence="7 8">
    <name type="scientific">Solimonas marina</name>
    <dbReference type="NCBI Taxonomy" id="2714601"/>
    <lineage>
        <taxon>Bacteria</taxon>
        <taxon>Pseudomonadati</taxon>
        <taxon>Pseudomonadota</taxon>
        <taxon>Gammaproteobacteria</taxon>
        <taxon>Nevskiales</taxon>
        <taxon>Nevskiaceae</taxon>
        <taxon>Solimonas</taxon>
    </lineage>
</organism>
<evidence type="ECO:0000256" key="2">
    <source>
        <dbReference type="ARBA" id="ARBA00022603"/>
    </source>
</evidence>
<reference evidence="7" key="1">
    <citation type="submission" date="2020-03" db="EMBL/GenBank/DDBJ databases">
        <title>Solimonas marina sp. nov., isolated from deep seawater of the Pacific Ocean.</title>
        <authorList>
            <person name="Liu X."/>
            <person name="Lai Q."/>
            <person name="Sun F."/>
            <person name="Gai Y."/>
            <person name="Li G."/>
            <person name="Shao Z."/>
        </authorList>
    </citation>
    <scope>NUCLEOTIDE SEQUENCE</scope>
    <source>
        <strain evidence="7">C16B3</strain>
    </source>
</reference>
<dbReference type="InterPro" id="IPR002052">
    <property type="entry name" value="DNA_methylase_N6_adenine_CS"/>
</dbReference>
<dbReference type="PROSITE" id="PS00092">
    <property type="entry name" value="N6_MTASE"/>
    <property type="match status" value="1"/>
</dbReference>
<dbReference type="Gene3D" id="3.40.50.150">
    <property type="entry name" value="Vaccinia Virus protein VP39"/>
    <property type="match status" value="2"/>
</dbReference>
<proteinExistence type="inferred from homology"/>
<gene>
    <name evidence="7" type="ORF">G7Y82_04325</name>
</gene>
<evidence type="ECO:0000256" key="1">
    <source>
        <dbReference type="ARBA" id="ARBA00006594"/>
    </source>
</evidence>
<feature type="domain" description="DNA methylase N-4/N-6" evidence="6">
    <location>
        <begin position="22"/>
        <end position="398"/>
    </location>
</feature>
<evidence type="ECO:0000313" key="8">
    <source>
        <dbReference type="Proteomes" id="UP000653472"/>
    </source>
</evidence>
<dbReference type="Pfam" id="PF01555">
    <property type="entry name" value="N6_N4_Mtase"/>
    <property type="match status" value="1"/>
</dbReference>
<comment type="caution">
    <text evidence="7">The sequence shown here is derived from an EMBL/GenBank/DDBJ whole genome shotgun (WGS) entry which is preliminary data.</text>
</comment>
<dbReference type="EC" id="2.1.1.-" evidence="4"/>
<dbReference type="Proteomes" id="UP000653472">
    <property type="component" value="Unassembled WGS sequence"/>
</dbReference>
<evidence type="ECO:0000259" key="6">
    <source>
        <dbReference type="Pfam" id="PF01555"/>
    </source>
</evidence>
<dbReference type="GO" id="GO:0032259">
    <property type="term" value="P:methylation"/>
    <property type="evidence" value="ECO:0007669"/>
    <property type="project" value="UniProtKB-KW"/>
</dbReference>
<evidence type="ECO:0000313" key="7">
    <source>
        <dbReference type="EMBL" id="NKF21532.1"/>
    </source>
</evidence>
<dbReference type="InterPro" id="IPR001091">
    <property type="entry name" value="RM_Methyltransferase"/>
</dbReference>
<dbReference type="EMBL" id="JAAVXB010000002">
    <property type="protein sequence ID" value="NKF21532.1"/>
    <property type="molecule type" value="Genomic_DNA"/>
</dbReference>
<dbReference type="AlphaFoldDB" id="A0A970B3R2"/>
<accession>A0A970B3R2</accession>
<dbReference type="GO" id="GO:0003677">
    <property type="term" value="F:DNA binding"/>
    <property type="evidence" value="ECO:0007669"/>
    <property type="project" value="InterPro"/>
</dbReference>
<protein>
    <recommendedName>
        <fullName evidence="4">Methyltransferase</fullName>
        <ecNumber evidence="4">2.1.1.-</ecNumber>
    </recommendedName>
</protein>
<dbReference type="PRINTS" id="PR00508">
    <property type="entry name" value="S21N4MTFRASE"/>
</dbReference>
<sequence length="415" mass="44401">MSIRIITGDCREVLRALEDESIDSIVTDPPYELGFMGKKWDQSGVAFDPKTWRQALRVLKPGGHLLAFGGARTYHRMASAIEDAGFEIRDQIMWIYGSGFPKNFDVSKAIDKAAGAERSEIVGSYRARDLSKCSNNRFGSVDAEVSSTIVSSYAPATATALQWQGWGTALKPAHEPIVVARKPLSSTVAANVLAYGTGALNIDACRVAGESMPPNAGAGGLPRRSEHEQRGGGFVSQPHQLGRWPANVLHDGSEDVVSAFPDAPGQMADTSLDASVRKTQNVYGAMRSGRGPEPSADSANEGSVGFKIRPGARRLDEGSAARFFYCAKATTAERGEGNTHPTVKPIALMRWLLRLITPPGGTALDMFAGSGTTGVAAQQEQFDAVLIEEDPAYVEIIVRRLRADSPLLANIEVAA</sequence>
<dbReference type="InterPro" id="IPR002941">
    <property type="entry name" value="DNA_methylase_N4/N6"/>
</dbReference>
<evidence type="ECO:0000256" key="5">
    <source>
        <dbReference type="SAM" id="MobiDB-lite"/>
    </source>
</evidence>
<dbReference type="GO" id="GO:0008170">
    <property type="term" value="F:N-methyltransferase activity"/>
    <property type="evidence" value="ECO:0007669"/>
    <property type="project" value="InterPro"/>
</dbReference>
<dbReference type="SUPFAM" id="SSF53335">
    <property type="entry name" value="S-adenosyl-L-methionine-dependent methyltransferases"/>
    <property type="match status" value="1"/>
</dbReference>
<evidence type="ECO:0000256" key="4">
    <source>
        <dbReference type="RuleBase" id="RU362026"/>
    </source>
</evidence>
<comment type="similarity">
    <text evidence="1 4">Belongs to the N(4)/N(6)-methyltransferase family.</text>
</comment>
<name>A0A970B3R2_9GAMM</name>
<keyword evidence="3" id="KW-0808">Transferase</keyword>
<dbReference type="RefSeq" id="WP_168146791.1">
    <property type="nucleotide sequence ID" value="NZ_JAAVXB010000002.1"/>
</dbReference>
<dbReference type="InterPro" id="IPR029063">
    <property type="entry name" value="SAM-dependent_MTases_sf"/>
</dbReference>
<evidence type="ECO:0000256" key="3">
    <source>
        <dbReference type="ARBA" id="ARBA00022679"/>
    </source>
</evidence>
<keyword evidence="8" id="KW-1185">Reference proteome</keyword>
<keyword evidence="2" id="KW-0489">Methyltransferase</keyword>
<feature type="region of interest" description="Disordered" evidence="5">
    <location>
        <begin position="213"/>
        <end position="239"/>
    </location>
</feature>